<gene>
    <name evidence="4" type="ORF">CLV25_101134</name>
</gene>
<protein>
    <submittedName>
        <fullName evidence="4">Ferric-dicitrate binding protein FerR (Iron transport regulator)</fullName>
    </submittedName>
</protein>
<dbReference type="InterPro" id="IPR006860">
    <property type="entry name" value="FecR"/>
</dbReference>
<dbReference type="PIRSF" id="PIRSF018266">
    <property type="entry name" value="FecR"/>
    <property type="match status" value="1"/>
</dbReference>
<evidence type="ECO:0000259" key="2">
    <source>
        <dbReference type="Pfam" id="PF04773"/>
    </source>
</evidence>
<dbReference type="AlphaFoldDB" id="A0A4R2EW51"/>
<dbReference type="InterPro" id="IPR032508">
    <property type="entry name" value="FecR_C"/>
</dbReference>
<feature type="domain" description="FecR protein" evidence="2">
    <location>
        <begin position="86"/>
        <end position="173"/>
    </location>
</feature>
<keyword evidence="1" id="KW-1133">Transmembrane helix</keyword>
<dbReference type="Proteomes" id="UP000294830">
    <property type="component" value="Unassembled WGS sequence"/>
</dbReference>
<feature type="domain" description="Protein FecR C-terminal" evidence="3">
    <location>
        <begin position="216"/>
        <end position="278"/>
    </location>
</feature>
<keyword evidence="1" id="KW-0472">Membrane</keyword>
<evidence type="ECO:0000259" key="3">
    <source>
        <dbReference type="Pfam" id="PF16344"/>
    </source>
</evidence>
<organism evidence="4 5">
    <name type="scientific">Acetobacteroides hydrogenigenes</name>
    <dbReference type="NCBI Taxonomy" id="979970"/>
    <lineage>
        <taxon>Bacteria</taxon>
        <taxon>Pseudomonadati</taxon>
        <taxon>Bacteroidota</taxon>
        <taxon>Bacteroidia</taxon>
        <taxon>Bacteroidales</taxon>
        <taxon>Rikenellaceae</taxon>
        <taxon>Acetobacteroides</taxon>
    </lineage>
</organism>
<dbReference type="GO" id="GO:0016989">
    <property type="term" value="F:sigma factor antagonist activity"/>
    <property type="evidence" value="ECO:0007669"/>
    <property type="project" value="TreeGrafter"/>
</dbReference>
<feature type="transmembrane region" description="Helical" evidence="1">
    <location>
        <begin position="59"/>
        <end position="78"/>
    </location>
</feature>
<dbReference type="Pfam" id="PF16344">
    <property type="entry name" value="FecR_C"/>
    <property type="match status" value="1"/>
</dbReference>
<accession>A0A4R2EW51</accession>
<dbReference type="EMBL" id="SLWB01000001">
    <property type="protein sequence ID" value="TCN72916.1"/>
    <property type="molecule type" value="Genomic_DNA"/>
</dbReference>
<evidence type="ECO:0000313" key="4">
    <source>
        <dbReference type="EMBL" id="TCN72916.1"/>
    </source>
</evidence>
<evidence type="ECO:0000313" key="5">
    <source>
        <dbReference type="Proteomes" id="UP000294830"/>
    </source>
</evidence>
<dbReference type="Gene3D" id="3.55.50.30">
    <property type="match status" value="1"/>
</dbReference>
<sequence length="287" mass="32605">MNHERSNIEDRHRLDKQTEMLLKQLDVPKKRSKNEVWKALNSSIASQSQTKRRWLTQRTTWAIAASFAVLLTIGSLVLTHTTHVISKKGEHVAVVLPDGSNVLLNSESQLSYQKYMWWRKREVTLRGEGFFKVMKGRRFEVRTGKYVTAVLGTSFNVFARNNEVRVCCFTGKVGVREVTSGNHMVLTPGRGVTSRGNSLGNVETISEKQKGWTKGEFYFSDAPLKDVFAEIERQFNVTLSCTGCENRRYSGYFSGKSLNQALELVCVPMQLEFRMVSDVEVVLTPIN</sequence>
<name>A0A4R2EW51_9BACT</name>
<reference evidence="4 5" key="1">
    <citation type="submission" date="2019-03" db="EMBL/GenBank/DDBJ databases">
        <title>Genomic Encyclopedia of Archaeal and Bacterial Type Strains, Phase II (KMG-II): from individual species to whole genera.</title>
        <authorList>
            <person name="Goeker M."/>
        </authorList>
    </citation>
    <scope>NUCLEOTIDE SEQUENCE [LARGE SCALE GENOMIC DNA]</scope>
    <source>
        <strain evidence="4 5">RL-C</strain>
    </source>
</reference>
<dbReference type="Gene3D" id="2.60.120.1440">
    <property type="match status" value="1"/>
</dbReference>
<evidence type="ECO:0000256" key="1">
    <source>
        <dbReference type="SAM" id="Phobius"/>
    </source>
</evidence>
<keyword evidence="1" id="KW-0812">Transmembrane</keyword>
<dbReference type="PANTHER" id="PTHR30273">
    <property type="entry name" value="PERIPLASMIC SIGNAL SENSOR AND SIGMA FACTOR ACTIVATOR FECR-RELATED"/>
    <property type="match status" value="1"/>
</dbReference>
<dbReference type="PANTHER" id="PTHR30273:SF2">
    <property type="entry name" value="PROTEIN FECR"/>
    <property type="match status" value="1"/>
</dbReference>
<dbReference type="OrthoDB" id="1096949at2"/>
<proteinExistence type="predicted"/>
<dbReference type="Pfam" id="PF04773">
    <property type="entry name" value="FecR"/>
    <property type="match status" value="1"/>
</dbReference>
<keyword evidence="5" id="KW-1185">Reference proteome</keyword>
<dbReference type="RefSeq" id="WP_131837704.1">
    <property type="nucleotide sequence ID" value="NZ_SLWB01000001.1"/>
</dbReference>
<comment type="caution">
    <text evidence="4">The sequence shown here is derived from an EMBL/GenBank/DDBJ whole genome shotgun (WGS) entry which is preliminary data.</text>
</comment>
<dbReference type="InterPro" id="IPR012373">
    <property type="entry name" value="Ferrdict_sens_TM"/>
</dbReference>